<name>A0A3N0F021_SINP1</name>
<dbReference type="GO" id="GO:0005975">
    <property type="term" value="P:carbohydrate metabolic process"/>
    <property type="evidence" value="ECO:0007669"/>
    <property type="project" value="InterPro"/>
</dbReference>
<dbReference type="Gene3D" id="1.20.1610.10">
    <property type="entry name" value="alpha-1,2-mannosidases domains"/>
    <property type="match status" value="1"/>
</dbReference>
<dbReference type="FunFam" id="1.20.1050.60:FF:000001">
    <property type="entry name" value="Putative alpha-1,2-mannosidase"/>
    <property type="match status" value="1"/>
</dbReference>
<evidence type="ECO:0000313" key="6">
    <source>
        <dbReference type="EMBL" id="RNL93476.1"/>
    </source>
</evidence>
<dbReference type="SUPFAM" id="SSF48208">
    <property type="entry name" value="Six-hairpin glycosidases"/>
    <property type="match status" value="1"/>
</dbReference>
<evidence type="ECO:0000256" key="3">
    <source>
        <dbReference type="ARBA" id="ARBA00022837"/>
    </source>
</evidence>
<dbReference type="PROSITE" id="PS51257">
    <property type="entry name" value="PROKAR_LIPOPROTEIN"/>
    <property type="match status" value="1"/>
</dbReference>
<evidence type="ECO:0000259" key="4">
    <source>
        <dbReference type="Pfam" id="PF07971"/>
    </source>
</evidence>
<dbReference type="AlphaFoldDB" id="A0A3N0F021"/>
<dbReference type="Proteomes" id="UP000267469">
    <property type="component" value="Unassembled WGS sequence"/>
</dbReference>
<evidence type="ECO:0000256" key="1">
    <source>
        <dbReference type="ARBA" id="ARBA00001913"/>
    </source>
</evidence>
<dbReference type="NCBIfam" id="TIGR01180">
    <property type="entry name" value="aman2_put"/>
    <property type="match status" value="1"/>
</dbReference>
<dbReference type="OrthoDB" id="9804511at2"/>
<reference evidence="6 7" key="1">
    <citation type="submission" date="2018-10" db="EMBL/GenBank/DDBJ databases">
        <title>Sinomicrobium pectinilyticum sp. nov., a pectinase-producing bacterium isolated from alkaline and saline soil, and emended description of the genus Sinomicrobium.</title>
        <authorList>
            <person name="Cheng B."/>
            <person name="Li C."/>
            <person name="Lai Q."/>
            <person name="Du M."/>
            <person name="Shao Z."/>
            <person name="Xu P."/>
            <person name="Yang C."/>
        </authorList>
    </citation>
    <scope>NUCLEOTIDE SEQUENCE [LARGE SCALE GENOMIC DNA]</scope>
    <source>
        <strain evidence="6 7">5DNS001</strain>
    </source>
</reference>
<dbReference type="FunFam" id="3.30.2080.10:FF:000001">
    <property type="entry name" value="Alpha-1,2-mannosidase subfamily"/>
    <property type="match status" value="1"/>
</dbReference>
<dbReference type="GO" id="GO:0000224">
    <property type="term" value="F:peptide-N4-(N-acetyl-beta-glucosaminyl)asparagine amidase activity"/>
    <property type="evidence" value="ECO:0007669"/>
    <property type="project" value="TreeGrafter"/>
</dbReference>
<keyword evidence="3" id="KW-0106">Calcium</keyword>
<keyword evidence="6" id="KW-0378">Hydrolase</keyword>
<dbReference type="RefSeq" id="WP_123214386.1">
    <property type="nucleotide sequence ID" value="NZ_RJTM01000011.1"/>
</dbReference>
<dbReference type="InterPro" id="IPR005887">
    <property type="entry name" value="GH92_a_mannosidase_put"/>
</dbReference>
<organism evidence="6 7">
    <name type="scientific">Sinomicrobium pectinilyticum</name>
    <dbReference type="NCBI Taxonomy" id="1084421"/>
    <lineage>
        <taxon>Bacteria</taxon>
        <taxon>Pseudomonadati</taxon>
        <taxon>Bacteroidota</taxon>
        <taxon>Flavobacteriia</taxon>
        <taxon>Flavobacteriales</taxon>
        <taxon>Flavobacteriaceae</taxon>
        <taxon>Sinomicrobium</taxon>
    </lineage>
</organism>
<evidence type="ECO:0000313" key="7">
    <source>
        <dbReference type="Proteomes" id="UP000267469"/>
    </source>
</evidence>
<comment type="subunit">
    <text evidence="2">Monomer.</text>
</comment>
<evidence type="ECO:0000256" key="2">
    <source>
        <dbReference type="ARBA" id="ARBA00011245"/>
    </source>
</evidence>
<dbReference type="GO" id="GO:0006516">
    <property type="term" value="P:glycoprotein catabolic process"/>
    <property type="evidence" value="ECO:0007669"/>
    <property type="project" value="TreeGrafter"/>
</dbReference>
<dbReference type="Pfam" id="PF17678">
    <property type="entry name" value="Glyco_hydro_92N"/>
    <property type="match status" value="1"/>
</dbReference>
<dbReference type="Gene3D" id="3.30.2080.10">
    <property type="entry name" value="GH92 mannosidase domain"/>
    <property type="match status" value="1"/>
</dbReference>
<dbReference type="InterPro" id="IPR012939">
    <property type="entry name" value="Glyco_hydro_92"/>
</dbReference>
<comment type="cofactor">
    <cofactor evidence="1">
        <name>Ca(2+)</name>
        <dbReference type="ChEBI" id="CHEBI:29108"/>
    </cofactor>
</comment>
<protein>
    <submittedName>
        <fullName evidence="6">Glycoside hydrolase family 92 protein</fullName>
    </submittedName>
</protein>
<dbReference type="InterPro" id="IPR041371">
    <property type="entry name" value="GH92_N"/>
</dbReference>
<gene>
    <name evidence="6" type="ORF">ED312_02300</name>
</gene>
<dbReference type="Pfam" id="PF07971">
    <property type="entry name" value="Glyco_hydro_92"/>
    <property type="match status" value="1"/>
</dbReference>
<dbReference type="FunFam" id="1.20.1610.10:FF:000001">
    <property type="entry name" value="Putative alpha-1,2-mannosidase"/>
    <property type="match status" value="1"/>
</dbReference>
<evidence type="ECO:0000259" key="5">
    <source>
        <dbReference type="Pfam" id="PF17678"/>
    </source>
</evidence>
<accession>A0A3N0F021</accession>
<dbReference type="PANTHER" id="PTHR12143:SF39">
    <property type="entry name" value="SECRETED PROTEIN"/>
    <property type="match status" value="1"/>
</dbReference>
<dbReference type="InterPro" id="IPR008928">
    <property type="entry name" value="6-hairpin_glycosidase_sf"/>
</dbReference>
<feature type="domain" description="Glycosyl hydrolase family 92" evidence="4">
    <location>
        <begin position="324"/>
        <end position="788"/>
    </location>
</feature>
<dbReference type="GO" id="GO:0005829">
    <property type="term" value="C:cytosol"/>
    <property type="evidence" value="ECO:0007669"/>
    <property type="project" value="TreeGrafter"/>
</dbReference>
<dbReference type="InterPro" id="IPR014718">
    <property type="entry name" value="GH-type_carb-bd"/>
</dbReference>
<dbReference type="GO" id="GO:0030246">
    <property type="term" value="F:carbohydrate binding"/>
    <property type="evidence" value="ECO:0007669"/>
    <property type="project" value="InterPro"/>
</dbReference>
<dbReference type="Gene3D" id="1.20.1050.60">
    <property type="entry name" value="alpha-1,2-mannosidase"/>
    <property type="match status" value="1"/>
</dbReference>
<sequence>MSQNFKSKKVSPFRPFYPKGWAGLFAVVSLLSVSCTNKQETRTIKTEKNFPSADLARYVDPMIGTAKMGHTYPGATVPFGSIQLSPDTDTIPYAVDGKYNPDVYKYCAGYQYDDKTIVGFSHTHFSGTGHSDLGDFLIMPTTGKLQLNPGTADKPQNGYRSAFSHDTETAEPAYYSVQLEDYDIKAELTASSRVGMHQYTFPESDEAHIVLDLMAGIYNYDEKNVWTFVRVENDTLVTGFRQTNGWARTRKVYFAMSFSKPFVKYGQANYDDNVYKGFWRKFDQEENFPEMAGEKLRTYFDFKTGKDEKIKIKFAISPVSTEGALANMKAEIPHWDFEQVKKEGRELWNKELNKAVVETTSEEDMVNFYTAMYHAFLGPTEYMDVDGKYRGLDMNIHQTKDFTNYTSFSLWDTYRALHPLFNLMQTERNADMVQSMLAHYDQSVHPMLPVWSHYANENWCMIGYHSVSVIADAIVKGNADFDAEHALEACVQTARTRYYDGLQYYLDMGYVPEDKNGASVSKTLEYAYDDWAIAQAAKKLGKEDIYQEFIKRSENYKNVYDKASGFMRPKLSDGSFKKEFDPLDTHGQGFIEGNSWNYSLYVPHDPATMITMMGGKERFSERLDSLFTMELPDKYFEKTEDISREGIIGNYVHGNEPSHHVVYLYNWTDTPWKSQDKIRMILKRMYQTGEDGLGGNDDFGQMSAWYIFSAFGFYPVAPGSEDYALGSPAVKHANIHLENGNMLEIVAENQSEKNVFVEKVEFNGESLKEPFLKHGDILKGGKLTFYMTDKPNKELYK</sequence>
<dbReference type="Gene3D" id="2.70.98.10">
    <property type="match status" value="1"/>
</dbReference>
<keyword evidence="7" id="KW-1185">Reference proteome</keyword>
<dbReference type="InterPro" id="IPR050883">
    <property type="entry name" value="PNGase"/>
</dbReference>
<feature type="domain" description="Glycosyl hydrolase family 92 N-terminal" evidence="5">
    <location>
        <begin position="58"/>
        <end position="317"/>
    </location>
</feature>
<comment type="caution">
    <text evidence="6">The sequence shown here is derived from an EMBL/GenBank/DDBJ whole genome shotgun (WGS) entry which is preliminary data.</text>
</comment>
<proteinExistence type="predicted"/>
<dbReference type="EMBL" id="RJTM01000011">
    <property type="protein sequence ID" value="RNL93476.1"/>
    <property type="molecule type" value="Genomic_DNA"/>
</dbReference>
<dbReference type="PANTHER" id="PTHR12143">
    <property type="entry name" value="PEPTIDE N-GLYCANASE PNGASE -RELATED"/>
    <property type="match status" value="1"/>
</dbReference>